<dbReference type="Pfam" id="PF13439">
    <property type="entry name" value="Glyco_transf_4"/>
    <property type="match status" value="1"/>
</dbReference>
<dbReference type="AlphaFoldDB" id="A0A4R2MEM5"/>
<name>A0A4R2MEM5_RUBGE</name>
<dbReference type="Pfam" id="PF13692">
    <property type="entry name" value="Glyco_trans_1_4"/>
    <property type="match status" value="1"/>
</dbReference>
<keyword evidence="2" id="KW-0808">Transferase</keyword>
<sequence>MAEPRAVSRRLLYVVAESWPTFRQDVAVLFGRALPRLGLESDLVALHEGRPPPPPWGGGAALLRAAPAGTARRRLGAFWHALRALGGARRERYAALQVRDLPVVATLALAVGAWKKLPVYYWMSYPMPEGQIALARERGLSAGWMKWAYPMASGLVGRALLRHVVLRRADHVFVQSERMREELHALGVPWQRLTPVPMGVDLEAVAALRGVAAPRADGVRVIGYLGSLDRPRRIERLFEMLARVRERLPQARLLIVGGTEDAVHERWLRQRAQALGVDAAIDWAGWLPTAEGWARLAAAEVALSPFPRGPLLDSASPTKVPEYLALGLPVVCNDNPDQQAVIAACGAGRCVPYTPEAFAAAVLELLALPAQERAAMADAGRRWVERHRDYRRIARDVAAAYAALGVGSAAAALPAGRTLGERGG</sequence>
<evidence type="ECO:0000313" key="2">
    <source>
        <dbReference type="EMBL" id="TCP01116.1"/>
    </source>
</evidence>
<dbReference type="EMBL" id="SLXD01000010">
    <property type="protein sequence ID" value="TCP01116.1"/>
    <property type="molecule type" value="Genomic_DNA"/>
</dbReference>
<dbReference type="GO" id="GO:0016757">
    <property type="term" value="F:glycosyltransferase activity"/>
    <property type="evidence" value="ECO:0007669"/>
    <property type="project" value="TreeGrafter"/>
</dbReference>
<organism evidence="2 3">
    <name type="scientific">Rubrivivax gelatinosus</name>
    <name type="common">Rhodocyclus gelatinosus</name>
    <name type="synonym">Rhodopseudomonas gelatinosa</name>
    <dbReference type="NCBI Taxonomy" id="28068"/>
    <lineage>
        <taxon>Bacteria</taxon>
        <taxon>Pseudomonadati</taxon>
        <taxon>Pseudomonadota</taxon>
        <taxon>Betaproteobacteria</taxon>
        <taxon>Burkholderiales</taxon>
        <taxon>Sphaerotilaceae</taxon>
        <taxon>Rubrivivax</taxon>
    </lineage>
</organism>
<dbReference type="PANTHER" id="PTHR12526">
    <property type="entry name" value="GLYCOSYLTRANSFERASE"/>
    <property type="match status" value="1"/>
</dbReference>
<dbReference type="Proteomes" id="UP000295106">
    <property type="component" value="Unassembled WGS sequence"/>
</dbReference>
<dbReference type="InterPro" id="IPR028098">
    <property type="entry name" value="Glyco_trans_4-like_N"/>
</dbReference>
<evidence type="ECO:0000313" key="3">
    <source>
        <dbReference type="Proteomes" id="UP000295106"/>
    </source>
</evidence>
<comment type="caution">
    <text evidence="2">The sequence shown here is derived from an EMBL/GenBank/DDBJ whole genome shotgun (WGS) entry which is preliminary data.</text>
</comment>
<dbReference type="SUPFAM" id="SSF53756">
    <property type="entry name" value="UDP-Glycosyltransferase/glycogen phosphorylase"/>
    <property type="match status" value="1"/>
</dbReference>
<gene>
    <name evidence="2" type="ORF">EV684_11046</name>
</gene>
<dbReference type="RefSeq" id="WP_132648243.1">
    <property type="nucleotide sequence ID" value="NZ_CP181386.1"/>
</dbReference>
<feature type="domain" description="Glycosyltransferase subfamily 4-like N-terminal" evidence="1">
    <location>
        <begin position="29"/>
        <end position="203"/>
    </location>
</feature>
<evidence type="ECO:0000259" key="1">
    <source>
        <dbReference type="Pfam" id="PF13439"/>
    </source>
</evidence>
<dbReference type="Gene3D" id="3.40.50.2000">
    <property type="entry name" value="Glycogen Phosphorylase B"/>
    <property type="match status" value="2"/>
</dbReference>
<protein>
    <submittedName>
        <fullName evidence="2">Glycosyltransferase involved in cell wall biosynthesis</fullName>
    </submittedName>
</protein>
<dbReference type="OrthoDB" id="9815351at2"/>
<dbReference type="PANTHER" id="PTHR12526:SF600">
    <property type="entry name" value="GLYCOSYL TRANSFERASE GROUP 1"/>
    <property type="match status" value="1"/>
</dbReference>
<reference evidence="2 3" key="1">
    <citation type="submission" date="2019-03" db="EMBL/GenBank/DDBJ databases">
        <title>Genomic Encyclopedia of Type Strains, Phase IV (KMG-IV): sequencing the most valuable type-strain genomes for metagenomic binning, comparative biology and taxonomic classification.</title>
        <authorList>
            <person name="Goeker M."/>
        </authorList>
    </citation>
    <scope>NUCLEOTIDE SEQUENCE [LARGE SCALE GENOMIC DNA]</scope>
    <source>
        <strain evidence="2 3">DSM 1709</strain>
    </source>
</reference>
<proteinExistence type="predicted"/>
<dbReference type="GeneID" id="99686537"/>
<accession>A0A4R2MEM5</accession>